<feature type="domain" description="RING-type" evidence="10">
    <location>
        <begin position="122"/>
        <end position="314"/>
    </location>
</feature>
<evidence type="ECO:0000313" key="11">
    <source>
        <dbReference type="EMBL" id="EYE95024.1"/>
    </source>
</evidence>
<dbReference type="InterPro" id="IPR018957">
    <property type="entry name" value="Znf_C3HC4_RING-type"/>
</dbReference>
<dbReference type="InterPro" id="IPR013083">
    <property type="entry name" value="Znf_RING/FYVE/PHD"/>
</dbReference>
<feature type="region of interest" description="Disordered" evidence="8">
    <location>
        <begin position="92"/>
        <end position="119"/>
    </location>
</feature>
<feature type="domain" description="RING-type" evidence="9">
    <location>
        <begin position="126"/>
        <end position="170"/>
    </location>
</feature>
<dbReference type="SUPFAM" id="SSF57850">
    <property type="entry name" value="RING/U-box"/>
    <property type="match status" value="2"/>
</dbReference>
<feature type="compositionally biased region" description="Low complexity" evidence="8">
    <location>
        <begin position="106"/>
        <end position="119"/>
    </location>
</feature>
<evidence type="ECO:0000256" key="5">
    <source>
        <dbReference type="ARBA" id="ARBA00022786"/>
    </source>
</evidence>
<evidence type="ECO:0000313" key="12">
    <source>
        <dbReference type="Proteomes" id="UP000019804"/>
    </source>
</evidence>
<evidence type="ECO:0008006" key="13">
    <source>
        <dbReference type="Google" id="ProtNLM"/>
    </source>
</evidence>
<dbReference type="PROSITE" id="PS50089">
    <property type="entry name" value="ZF_RING_2"/>
    <property type="match status" value="1"/>
</dbReference>
<dbReference type="GeneID" id="63694806"/>
<evidence type="ECO:0000259" key="9">
    <source>
        <dbReference type="PROSITE" id="PS50089"/>
    </source>
</evidence>
<accession>A0A017SEH3</accession>
<dbReference type="Gene3D" id="1.20.120.1750">
    <property type="match status" value="1"/>
</dbReference>
<dbReference type="PROSITE" id="PS00518">
    <property type="entry name" value="ZF_RING_1"/>
    <property type="match status" value="1"/>
</dbReference>
<evidence type="ECO:0000256" key="2">
    <source>
        <dbReference type="ARBA" id="ARBA00022723"/>
    </source>
</evidence>
<evidence type="ECO:0000256" key="4">
    <source>
        <dbReference type="ARBA" id="ARBA00022771"/>
    </source>
</evidence>
<dbReference type="InterPro" id="IPR017907">
    <property type="entry name" value="Znf_RING_CS"/>
</dbReference>
<dbReference type="Pfam" id="PF22191">
    <property type="entry name" value="IBR_1"/>
    <property type="match status" value="1"/>
</dbReference>
<dbReference type="GO" id="GO:0008270">
    <property type="term" value="F:zinc ion binding"/>
    <property type="evidence" value="ECO:0007669"/>
    <property type="project" value="UniProtKB-KW"/>
</dbReference>
<dbReference type="InterPro" id="IPR031127">
    <property type="entry name" value="E3_UB_ligase_RBR"/>
</dbReference>
<organism evidence="11 12">
    <name type="scientific">Aspergillus ruber (strain CBS 135680)</name>
    <dbReference type="NCBI Taxonomy" id="1388766"/>
    <lineage>
        <taxon>Eukaryota</taxon>
        <taxon>Fungi</taxon>
        <taxon>Dikarya</taxon>
        <taxon>Ascomycota</taxon>
        <taxon>Pezizomycotina</taxon>
        <taxon>Eurotiomycetes</taxon>
        <taxon>Eurotiomycetidae</taxon>
        <taxon>Eurotiales</taxon>
        <taxon>Aspergillaceae</taxon>
        <taxon>Aspergillus</taxon>
        <taxon>Aspergillus subgen. Aspergillus</taxon>
    </lineage>
</organism>
<dbReference type="PANTHER" id="PTHR11685">
    <property type="entry name" value="RBR FAMILY RING FINGER AND IBR DOMAIN-CONTAINING"/>
    <property type="match status" value="1"/>
</dbReference>
<dbReference type="EMBL" id="KK088423">
    <property type="protein sequence ID" value="EYE95024.1"/>
    <property type="molecule type" value="Genomic_DNA"/>
</dbReference>
<dbReference type="Gene3D" id="3.30.40.10">
    <property type="entry name" value="Zinc/RING finger domain, C3HC4 (zinc finger)"/>
    <property type="match status" value="1"/>
</dbReference>
<dbReference type="STRING" id="1388766.A0A017SEH3"/>
<dbReference type="HOGENOM" id="CLU_022048_7_6_1"/>
<evidence type="ECO:0000256" key="6">
    <source>
        <dbReference type="ARBA" id="ARBA00022833"/>
    </source>
</evidence>
<dbReference type="InterPro" id="IPR044066">
    <property type="entry name" value="TRIAD_supradom"/>
</dbReference>
<keyword evidence="6" id="KW-0862">Zinc</keyword>
<name>A0A017SEH3_ASPRC</name>
<keyword evidence="12" id="KW-1185">Reference proteome</keyword>
<dbReference type="AlphaFoldDB" id="A0A017SEH3"/>
<evidence type="ECO:0000259" key="10">
    <source>
        <dbReference type="PROSITE" id="PS51873"/>
    </source>
</evidence>
<dbReference type="RefSeq" id="XP_040638712.1">
    <property type="nucleotide sequence ID" value="XM_040779682.1"/>
</dbReference>
<reference evidence="12" key="1">
    <citation type="journal article" date="2014" name="Nat. Commun.">
        <title>Genomic adaptations of the halophilic Dead Sea filamentous fungus Eurotium rubrum.</title>
        <authorList>
            <person name="Kis-Papo T."/>
            <person name="Weig A.R."/>
            <person name="Riley R."/>
            <person name="Persoh D."/>
            <person name="Salamov A."/>
            <person name="Sun H."/>
            <person name="Lipzen A."/>
            <person name="Wasser S.P."/>
            <person name="Rambold G."/>
            <person name="Grigoriev I.V."/>
            <person name="Nevo E."/>
        </authorList>
    </citation>
    <scope>NUCLEOTIDE SEQUENCE [LARGE SCALE GENOMIC DNA]</scope>
    <source>
        <strain evidence="12">CBS 135680</strain>
    </source>
</reference>
<dbReference type="PROSITE" id="PS51873">
    <property type="entry name" value="TRIAD"/>
    <property type="match status" value="1"/>
</dbReference>
<evidence type="ECO:0000256" key="1">
    <source>
        <dbReference type="ARBA" id="ARBA00022679"/>
    </source>
</evidence>
<dbReference type="GO" id="GO:0004842">
    <property type="term" value="F:ubiquitin-protein transferase activity"/>
    <property type="evidence" value="ECO:0007669"/>
    <property type="project" value="InterPro"/>
</dbReference>
<evidence type="ECO:0000256" key="7">
    <source>
        <dbReference type="PROSITE-ProRule" id="PRU00175"/>
    </source>
</evidence>
<keyword evidence="5" id="KW-0833">Ubl conjugation pathway</keyword>
<dbReference type="GO" id="GO:0016567">
    <property type="term" value="P:protein ubiquitination"/>
    <property type="evidence" value="ECO:0007669"/>
    <property type="project" value="InterPro"/>
</dbReference>
<dbReference type="Proteomes" id="UP000019804">
    <property type="component" value="Unassembled WGS sequence"/>
</dbReference>
<dbReference type="CDD" id="cd22584">
    <property type="entry name" value="Rcat_RBR_unk"/>
    <property type="match status" value="1"/>
</dbReference>
<keyword evidence="1" id="KW-0808">Transferase</keyword>
<dbReference type="InterPro" id="IPR001841">
    <property type="entry name" value="Znf_RING"/>
</dbReference>
<dbReference type="OrthoDB" id="9977870at2759"/>
<evidence type="ECO:0000256" key="8">
    <source>
        <dbReference type="SAM" id="MobiDB-lite"/>
    </source>
</evidence>
<proteinExistence type="predicted"/>
<keyword evidence="3" id="KW-0677">Repeat</keyword>
<evidence type="ECO:0000256" key="3">
    <source>
        <dbReference type="ARBA" id="ARBA00022737"/>
    </source>
</evidence>
<dbReference type="Pfam" id="PF00097">
    <property type="entry name" value="zf-C3HC4"/>
    <property type="match status" value="1"/>
</dbReference>
<keyword evidence="4 7" id="KW-0863">Zinc-finger</keyword>
<protein>
    <recommendedName>
        <fullName evidence="13">RING-type domain-containing protein</fullName>
    </recommendedName>
</protein>
<sequence length="369" mass="42321">MDEQSLSTILDLLRVDAQEFSQTDPDAQNELDLVLRAWQEEVDRYASQAADYRTAMSLARAIYQDRQILGNIDEEERRAAEDRHIAISLAEGEMPQQCQPPVGPRQAPTQPGNANPAQQPQGMVECVACTERVSATEMTTAPCSHKYCRKCVTRLFEDALRDESLFPPRCCRVALPITLVHRLLGPETTLKFEEKSVERDDPERTYCAAPTCSRYLLPFPGAVNDRFCTTCSRWTCKLCKTSHYPEQECPGDSEEVLQLGKEKGWRRCAKCKNLVELGTGCSHITCRCRHEFCYICGAAWKTCTCELWDEQRLLETGHLREVEECNHIVWRRVQVASQCDECAERLPWFIFVCQNCHFRTCATCRYNRR</sequence>
<gene>
    <name evidence="11" type="ORF">EURHEDRAFT_386367</name>
</gene>
<keyword evidence="2" id="KW-0479">Metal-binding</keyword>